<dbReference type="KEGG" id="pvo:PVOR_17859"/>
<feature type="transmembrane region" description="Helical" evidence="1">
    <location>
        <begin position="46"/>
        <end position="69"/>
    </location>
</feature>
<dbReference type="AlphaFoldDB" id="A0A2R9STR7"/>
<proteinExistence type="predicted"/>
<dbReference type="Proteomes" id="UP000003094">
    <property type="component" value="Unassembled WGS sequence"/>
</dbReference>
<organism evidence="2 3">
    <name type="scientific">Paenibacillus vortex V453</name>
    <dbReference type="NCBI Taxonomy" id="715225"/>
    <lineage>
        <taxon>Bacteria</taxon>
        <taxon>Bacillati</taxon>
        <taxon>Bacillota</taxon>
        <taxon>Bacilli</taxon>
        <taxon>Bacillales</taxon>
        <taxon>Paenibacillaceae</taxon>
        <taxon>Paenibacillus</taxon>
    </lineage>
</organism>
<keyword evidence="3" id="KW-1185">Reference proteome</keyword>
<feature type="transmembrane region" description="Helical" evidence="1">
    <location>
        <begin position="100"/>
        <end position="118"/>
    </location>
</feature>
<gene>
    <name evidence="2" type="ORF">PVOR_17859</name>
</gene>
<name>A0A2R9STR7_9BACL</name>
<keyword evidence="1" id="KW-0812">Transmembrane</keyword>
<dbReference type="EMBL" id="ADHJ01000025">
    <property type="protein sequence ID" value="EFU40758.1"/>
    <property type="molecule type" value="Genomic_DNA"/>
</dbReference>
<comment type="caution">
    <text evidence="2">The sequence shown here is derived from an EMBL/GenBank/DDBJ whole genome shotgun (WGS) entry which is preliminary data.</text>
</comment>
<feature type="transmembrane region" description="Helical" evidence="1">
    <location>
        <begin position="75"/>
        <end position="93"/>
    </location>
</feature>
<feature type="transmembrane region" description="Helical" evidence="1">
    <location>
        <begin position="15"/>
        <end position="34"/>
    </location>
</feature>
<sequence length="121" mass="13788">MLDKESEVSPVDFLWFERWGVYALIGGYLVWAYWTRKPTKAKVLPLWGLLIGSVVIQAAAASLLWFVLLFPITEAVLWSLTAVTLVEAILALYRKQHVKWVTLFILVLVCVSLLILLLRAM</sequence>
<evidence type="ECO:0000313" key="3">
    <source>
        <dbReference type="Proteomes" id="UP000003094"/>
    </source>
</evidence>
<evidence type="ECO:0000313" key="2">
    <source>
        <dbReference type="EMBL" id="EFU40758.1"/>
    </source>
</evidence>
<reference evidence="2 3" key="1">
    <citation type="journal article" date="2010" name="BMC Genomics">
        <title>Genome sequence of the pattern forming Paenibacillus vortex bacterium reveals potential for thriving in complex environments.</title>
        <authorList>
            <person name="Sirota-Madi A."/>
            <person name="Olender T."/>
            <person name="Helman Y."/>
            <person name="Ingham C."/>
            <person name="Brainis I."/>
            <person name="Roth D."/>
            <person name="Hagi E."/>
            <person name="Brodsky L."/>
            <person name="Leshkowitz D."/>
            <person name="Galatenko V."/>
            <person name="Nikolaev V."/>
            <person name="Mugasimangalam R.C."/>
            <person name="Bransburg-Zabary S."/>
            <person name="Gutnick D.L."/>
            <person name="Lancet D."/>
            <person name="Ben-Jacob E."/>
        </authorList>
    </citation>
    <scope>NUCLEOTIDE SEQUENCE [LARGE SCALE GENOMIC DNA]</scope>
    <source>
        <strain evidence="2 3">V453</strain>
    </source>
</reference>
<accession>A0A2R9STR7</accession>
<keyword evidence="1" id="KW-0472">Membrane</keyword>
<keyword evidence="1" id="KW-1133">Transmembrane helix</keyword>
<protein>
    <submittedName>
        <fullName evidence="2">Uncharacterized protein</fullName>
    </submittedName>
</protein>
<evidence type="ECO:0000256" key="1">
    <source>
        <dbReference type="SAM" id="Phobius"/>
    </source>
</evidence>